<keyword evidence="3" id="KW-0238">DNA-binding</keyword>
<dbReference type="InterPro" id="IPR050595">
    <property type="entry name" value="Bact_response_regulator"/>
</dbReference>
<dbReference type="HOGENOM" id="CLU_000445_69_8_2"/>
<reference evidence="3 4" key="1">
    <citation type="journal article" date="2014" name="PLoS ONE">
        <title>Genome Sequence of Candidatus Nitrososphaera evergladensis from Group I.1b Enriched from Everglades Soil Reveals Novel Genomic Features of the Ammonia-Oxidizing Archaea.</title>
        <authorList>
            <person name="Zhalnina K.V."/>
            <person name="Dias R."/>
            <person name="Leonard M.T."/>
            <person name="Dorr de Quadros P."/>
            <person name="Camargo F.A."/>
            <person name="Drew J.C."/>
            <person name="Farmerie W.G."/>
            <person name="Daroub S.H."/>
            <person name="Triplett E.W."/>
        </authorList>
    </citation>
    <scope>NUCLEOTIDE SEQUENCE [LARGE SCALE GENOMIC DNA]</scope>
    <source>
        <strain evidence="3 4">SR1</strain>
    </source>
</reference>
<dbReference type="Pfam" id="PF00072">
    <property type="entry name" value="Response_reg"/>
    <property type="match status" value="1"/>
</dbReference>
<dbReference type="GO" id="GO:0003677">
    <property type="term" value="F:DNA binding"/>
    <property type="evidence" value="ECO:0007669"/>
    <property type="project" value="UniProtKB-KW"/>
</dbReference>
<dbReference type="GO" id="GO:0000160">
    <property type="term" value="P:phosphorelay signal transduction system"/>
    <property type="evidence" value="ECO:0007669"/>
    <property type="project" value="InterPro"/>
</dbReference>
<dbReference type="InterPro" id="IPR001789">
    <property type="entry name" value="Sig_transdc_resp-reg_receiver"/>
</dbReference>
<dbReference type="SMART" id="SM00448">
    <property type="entry name" value="REC"/>
    <property type="match status" value="1"/>
</dbReference>
<dbReference type="STRING" id="1459636.NTE_00195"/>
<dbReference type="AlphaFoldDB" id="A0A075MN98"/>
<sequence>MVTRAPRRTAFQGRPRLLVVDDEEDILDVIEEMLKSNNPPIQVDTFTDPERALKHFRDKREGYYSVVLSDVRMPRMSGFVFAREIRNLSHKVKIIMMSAFEMNKNEFDSVWPMLHISEFVSKPFTRDQLVRAVTKYMDMGDTSATAGKDDESMYLS</sequence>
<keyword evidence="4" id="KW-1185">Reference proteome</keyword>
<dbReference type="PANTHER" id="PTHR44591:SF21">
    <property type="entry name" value="TWO-COMPONENT RESPONSE REGULATOR"/>
    <property type="match status" value="1"/>
</dbReference>
<dbReference type="PROSITE" id="PS50110">
    <property type="entry name" value="RESPONSE_REGULATORY"/>
    <property type="match status" value="1"/>
</dbReference>
<dbReference type="KEGG" id="nev:NTE_00195"/>
<feature type="domain" description="Response regulatory" evidence="2">
    <location>
        <begin position="16"/>
        <end position="137"/>
    </location>
</feature>
<evidence type="ECO:0000313" key="3">
    <source>
        <dbReference type="EMBL" id="AIF82277.1"/>
    </source>
</evidence>
<dbReference type="EMBL" id="CP007174">
    <property type="protein sequence ID" value="AIF82277.1"/>
    <property type="molecule type" value="Genomic_DNA"/>
</dbReference>
<dbReference type="Gene3D" id="3.40.50.2300">
    <property type="match status" value="1"/>
</dbReference>
<evidence type="ECO:0000313" key="4">
    <source>
        <dbReference type="Proteomes" id="UP000028194"/>
    </source>
</evidence>
<dbReference type="PANTHER" id="PTHR44591">
    <property type="entry name" value="STRESS RESPONSE REGULATOR PROTEIN 1"/>
    <property type="match status" value="1"/>
</dbReference>
<proteinExistence type="predicted"/>
<organism evidence="3 4">
    <name type="scientific">Candidatus Nitrososphaera evergladensis SR1</name>
    <dbReference type="NCBI Taxonomy" id="1459636"/>
    <lineage>
        <taxon>Archaea</taxon>
        <taxon>Nitrososphaerota</taxon>
        <taxon>Nitrososphaeria</taxon>
        <taxon>Nitrososphaerales</taxon>
        <taxon>Nitrososphaeraceae</taxon>
        <taxon>Nitrososphaera</taxon>
    </lineage>
</organism>
<dbReference type="SUPFAM" id="SSF52172">
    <property type="entry name" value="CheY-like"/>
    <property type="match status" value="1"/>
</dbReference>
<keyword evidence="1" id="KW-0597">Phosphoprotein</keyword>
<accession>A0A075MN98</accession>
<evidence type="ECO:0000256" key="1">
    <source>
        <dbReference type="ARBA" id="ARBA00022553"/>
    </source>
</evidence>
<dbReference type="Proteomes" id="UP000028194">
    <property type="component" value="Chromosome"/>
</dbReference>
<protein>
    <submittedName>
        <fullName evidence="3">Response regulator with CheY-like receiver, AAA-type ATPase, and DNA-binding domains</fullName>
    </submittedName>
</protein>
<gene>
    <name evidence="3" type="ORF">NTE_00195</name>
</gene>
<dbReference type="InterPro" id="IPR011006">
    <property type="entry name" value="CheY-like_superfamily"/>
</dbReference>
<name>A0A075MN98_9ARCH</name>
<evidence type="ECO:0000259" key="2">
    <source>
        <dbReference type="PROSITE" id="PS50110"/>
    </source>
</evidence>
<dbReference type="eggNOG" id="arCOG02595">
    <property type="taxonomic scope" value="Archaea"/>
</dbReference>
<dbReference type="CDD" id="cd00156">
    <property type="entry name" value="REC"/>
    <property type="match status" value="1"/>
</dbReference>